<keyword evidence="2" id="KW-0813">Transport</keyword>
<dbReference type="CDD" id="cd06173">
    <property type="entry name" value="MFS_MefA_like"/>
    <property type="match status" value="1"/>
</dbReference>
<dbReference type="InterPro" id="IPR036259">
    <property type="entry name" value="MFS_trans_sf"/>
</dbReference>
<feature type="transmembrane region" description="Helical" evidence="8">
    <location>
        <begin position="102"/>
        <end position="122"/>
    </location>
</feature>
<feature type="transmembrane region" description="Helical" evidence="8">
    <location>
        <begin position="38"/>
        <end position="63"/>
    </location>
</feature>
<feature type="transmembrane region" description="Helical" evidence="8">
    <location>
        <begin position="242"/>
        <end position="267"/>
    </location>
</feature>
<organism evidence="9 10">
    <name type="scientific">Roseomonas mucosa</name>
    <dbReference type="NCBI Taxonomy" id="207340"/>
    <lineage>
        <taxon>Bacteria</taxon>
        <taxon>Pseudomonadati</taxon>
        <taxon>Pseudomonadota</taxon>
        <taxon>Alphaproteobacteria</taxon>
        <taxon>Acetobacterales</taxon>
        <taxon>Roseomonadaceae</taxon>
        <taxon>Roseomonas</taxon>
    </lineage>
</organism>
<evidence type="ECO:0000256" key="3">
    <source>
        <dbReference type="ARBA" id="ARBA00022475"/>
    </source>
</evidence>
<dbReference type="Proteomes" id="UP000054844">
    <property type="component" value="Unassembled WGS sequence"/>
</dbReference>
<dbReference type="GO" id="GO:0005886">
    <property type="term" value="C:plasma membrane"/>
    <property type="evidence" value="ECO:0007669"/>
    <property type="project" value="UniProtKB-SubCell"/>
</dbReference>
<feature type="transmembrane region" description="Helical" evidence="8">
    <location>
        <begin position="194"/>
        <end position="213"/>
    </location>
</feature>
<accession>A0A1S8D7D6</accession>
<evidence type="ECO:0000256" key="1">
    <source>
        <dbReference type="ARBA" id="ARBA00004651"/>
    </source>
</evidence>
<evidence type="ECO:0000256" key="6">
    <source>
        <dbReference type="ARBA" id="ARBA00023136"/>
    </source>
</evidence>
<proteinExistence type="predicted"/>
<evidence type="ECO:0000313" key="9">
    <source>
        <dbReference type="EMBL" id="ONH83664.1"/>
    </source>
</evidence>
<reference evidence="9" key="1">
    <citation type="submission" date="2016-12" db="EMBL/GenBank/DDBJ databases">
        <title>Draft genome sequence of Roseomonas mucosa strain AU37, isolated from a peripheral intravenous catheter.</title>
        <authorList>
            <person name="Choudhury M.A."/>
            <person name="Sidjabat H.E."/>
            <person name="Wailan A.M."/>
            <person name="Zhang L."/>
            <person name="Marsh N.M."/>
            <person name="Rickard C.M."/>
            <person name="Davies M."/>
            <person name="Mcmillan D.J."/>
        </authorList>
    </citation>
    <scope>NUCLEOTIDE SEQUENCE [LARGE SCALE GENOMIC DNA]</scope>
    <source>
        <strain evidence="9">AU37</strain>
    </source>
</reference>
<keyword evidence="4 8" id="KW-0812">Transmembrane</keyword>
<evidence type="ECO:0000313" key="10">
    <source>
        <dbReference type="Proteomes" id="UP000054844"/>
    </source>
</evidence>
<comment type="caution">
    <text evidence="9">The sequence shown here is derived from an EMBL/GenBank/DDBJ whole genome shotgun (WGS) entry which is preliminary data.</text>
</comment>
<sequence>MSDAPSQPAGDGPLNTATAPSAAQAEAASPLLRNRSFLLFWVTRVSSALAFQVIAVSVGWQVYALTGSTFALGMVGLAQFVPQMILTLPAGHIADQYDRRHIMRACQLAEALAGLTLAATALAGHTPTWLVFVAVAAVGAARAFESPATTSLLPGLVPSSQLQQAISLTSSAMQTAMILGPALGGILYALGAGLAYSIVTALFLAAALATTLIRLDHTPPRREPLTLANAFAGIGFIRTRPILLGVITLDLFAVLLGGAVALLPVYAKEILHTGPWGLGLLRSSPAIGALAMSLLLARFPMRHHAGLKMFGAVGVFGLATVVFGLSTWLPLSVAALVVLGAADVVSVVIRSALVQFATPDHMRGRVNAMNMLFIGASNQLGEFESGVTAALLGTVPAVVLGGIGSIVIVLLWMRVFPALRRVDNLEALSR</sequence>
<dbReference type="PANTHER" id="PTHR23513">
    <property type="entry name" value="INTEGRAL MEMBRANE EFFLUX PROTEIN-RELATED"/>
    <property type="match status" value="1"/>
</dbReference>
<feature type="region of interest" description="Disordered" evidence="7">
    <location>
        <begin position="1"/>
        <end position="20"/>
    </location>
</feature>
<evidence type="ECO:0000256" key="5">
    <source>
        <dbReference type="ARBA" id="ARBA00022989"/>
    </source>
</evidence>
<comment type="subcellular location">
    <subcellularLocation>
        <location evidence="1">Cell membrane</location>
        <topology evidence="1">Multi-pass membrane protein</topology>
    </subcellularLocation>
</comment>
<name>A0A1S8D7D6_9PROT</name>
<dbReference type="Pfam" id="PF05977">
    <property type="entry name" value="MFS_3"/>
    <property type="match status" value="1"/>
</dbReference>
<protein>
    <submittedName>
        <fullName evidence="9">MFS transporter</fullName>
    </submittedName>
</protein>
<gene>
    <name evidence="9" type="ORF">APZ41_008535</name>
</gene>
<dbReference type="InterPro" id="IPR010290">
    <property type="entry name" value="TM_effector"/>
</dbReference>
<dbReference type="STRING" id="207340.APZ41_008535"/>
<dbReference type="RefSeq" id="WP_076970214.1">
    <property type="nucleotide sequence ID" value="NZ_LLWF02000020.1"/>
</dbReference>
<dbReference type="PANTHER" id="PTHR23513:SF9">
    <property type="entry name" value="ENTEROBACTIN EXPORTER ENTS"/>
    <property type="match status" value="1"/>
</dbReference>
<keyword evidence="5 8" id="KW-1133">Transmembrane helix</keyword>
<dbReference type="AlphaFoldDB" id="A0A1S8D7D6"/>
<evidence type="ECO:0000256" key="7">
    <source>
        <dbReference type="SAM" id="MobiDB-lite"/>
    </source>
</evidence>
<feature type="transmembrane region" description="Helical" evidence="8">
    <location>
        <begin position="279"/>
        <end position="297"/>
    </location>
</feature>
<feature type="transmembrane region" description="Helical" evidence="8">
    <location>
        <begin position="309"/>
        <end position="328"/>
    </location>
</feature>
<evidence type="ECO:0000256" key="8">
    <source>
        <dbReference type="SAM" id="Phobius"/>
    </source>
</evidence>
<feature type="transmembrane region" description="Helical" evidence="8">
    <location>
        <begin position="387"/>
        <end position="412"/>
    </location>
</feature>
<evidence type="ECO:0000256" key="2">
    <source>
        <dbReference type="ARBA" id="ARBA00022448"/>
    </source>
</evidence>
<feature type="transmembrane region" description="Helical" evidence="8">
    <location>
        <begin position="69"/>
        <end position="90"/>
    </location>
</feature>
<dbReference type="SUPFAM" id="SSF103473">
    <property type="entry name" value="MFS general substrate transporter"/>
    <property type="match status" value="1"/>
</dbReference>
<dbReference type="EMBL" id="LLWF02000020">
    <property type="protein sequence ID" value="ONH83664.1"/>
    <property type="molecule type" value="Genomic_DNA"/>
</dbReference>
<dbReference type="Gene3D" id="1.20.1250.20">
    <property type="entry name" value="MFS general substrate transporter like domains"/>
    <property type="match status" value="1"/>
</dbReference>
<keyword evidence="10" id="KW-1185">Reference proteome</keyword>
<keyword evidence="6 8" id="KW-0472">Membrane</keyword>
<keyword evidence="3" id="KW-1003">Cell membrane</keyword>
<evidence type="ECO:0000256" key="4">
    <source>
        <dbReference type="ARBA" id="ARBA00022692"/>
    </source>
</evidence>